<evidence type="ECO:0000313" key="1">
    <source>
        <dbReference type="EMBL" id="KAD4179178.1"/>
    </source>
</evidence>
<evidence type="ECO:0000313" key="2">
    <source>
        <dbReference type="Proteomes" id="UP000326396"/>
    </source>
</evidence>
<protein>
    <submittedName>
        <fullName evidence="1">Uncharacterized protein</fullName>
    </submittedName>
</protein>
<dbReference type="EMBL" id="SZYD01000014">
    <property type="protein sequence ID" value="KAD4179178.1"/>
    <property type="molecule type" value="Genomic_DNA"/>
</dbReference>
<organism evidence="1 2">
    <name type="scientific">Mikania micrantha</name>
    <name type="common">bitter vine</name>
    <dbReference type="NCBI Taxonomy" id="192012"/>
    <lineage>
        <taxon>Eukaryota</taxon>
        <taxon>Viridiplantae</taxon>
        <taxon>Streptophyta</taxon>
        <taxon>Embryophyta</taxon>
        <taxon>Tracheophyta</taxon>
        <taxon>Spermatophyta</taxon>
        <taxon>Magnoliopsida</taxon>
        <taxon>eudicotyledons</taxon>
        <taxon>Gunneridae</taxon>
        <taxon>Pentapetalae</taxon>
        <taxon>asterids</taxon>
        <taxon>campanulids</taxon>
        <taxon>Asterales</taxon>
        <taxon>Asteraceae</taxon>
        <taxon>Asteroideae</taxon>
        <taxon>Heliantheae alliance</taxon>
        <taxon>Eupatorieae</taxon>
        <taxon>Mikania</taxon>
    </lineage>
</organism>
<keyword evidence="2" id="KW-1185">Reference proteome</keyword>
<accession>A0A5N6MXP2</accession>
<gene>
    <name evidence="1" type="ORF">E3N88_27769</name>
</gene>
<dbReference type="Proteomes" id="UP000326396">
    <property type="component" value="Linkage Group LG4"/>
</dbReference>
<name>A0A5N6MXP2_9ASTR</name>
<reference evidence="1 2" key="1">
    <citation type="submission" date="2019-05" db="EMBL/GenBank/DDBJ databases">
        <title>Mikania micrantha, genome provides insights into the molecular mechanism of rapid growth.</title>
        <authorList>
            <person name="Liu B."/>
        </authorList>
    </citation>
    <scope>NUCLEOTIDE SEQUENCE [LARGE SCALE GENOMIC DNA]</scope>
    <source>
        <strain evidence="1">NLD-2019</strain>
        <tissue evidence="1">Leaf</tissue>
    </source>
</reference>
<sequence length="147" mass="17221">MWWDGGWAGDVMESMLWDETLNYHQEAQEFVEETIEMEVELPMIKEEVLVNEVEHQSLPVGKIEDGTPLKFTEPREKTTKRKAVDLNRLKKRRTKPAWFVHSHSHHYLLRISHSTSLPITQPALLRILSLLTPENHNHTQSKHVLDP</sequence>
<dbReference type="AlphaFoldDB" id="A0A5N6MXP2"/>
<proteinExistence type="predicted"/>
<comment type="caution">
    <text evidence="1">The sequence shown here is derived from an EMBL/GenBank/DDBJ whole genome shotgun (WGS) entry which is preliminary data.</text>
</comment>